<name>C3J9G8_POREA</name>
<comment type="caution">
    <text evidence="1">The sequence shown here is derived from an EMBL/GenBank/DDBJ whole genome shotgun (WGS) entry which is preliminary data.</text>
</comment>
<sequence length="96" mass="10862">MICTSSIHNKTLHIPATELYTSSEPRFMPLAQAKLNDGINAIRQRSLIIGFTKRKHPNTTLNFEEPMITTSIAVKYGLVTRFIGSCYFLLSLCTKR</sequence>
<dbReference type="Proteomes" id="UP000004295">
    <property type="component" value="Unassembled WGS sequence"/>
</dbReference>
<accession>C3J9G8</accession>
<protein>
    <submittedName>
        <fullName evidence="1">Uncharacterized protein</fullName>
    </submittedName>
</protein>
<proteinExistence type="predicted"/>
<evidence type="ECO:0000313" key="1">
    <source>
        <dbReference type="EMBL" id="EEN83187.1"/>
    </source>
</evidence>
<reference evidence="1 2" key="1">
    <citation type="submission" date="2009-04" db="EMBL/GenBank/DDBJ databases">
        <authorList>
            <person name="Sebastian Y."/>
            <person name="Madupu R."/>
            <person name="Durkin A.S."/>
            <person name="Torralba M."/>
            <person name="Methe B."/>
            <person name="Sutton G.G."/>
            <person name="Strausberg R.L."/>
            <person name="Nelson K.E."/>
        </authorList>
    </citation>
    <scope>NUCLEOTIDE SEQUENCE [LARGE SCALE GENOMIC DNA]</scope>
    <source>
        <strain evidence="2">ATCC 35406 / BCRC 14492 / JCM 8526 / NCTC 13058 / HG 370</strain>
    </source>
</reference>
<evidence type="ECO:0000313" key="2">
    <source>
        <dbReference type="Proteomes" id="UP000004295"/>
    </source>
</evidence>
<organism evidence="1 2">
    <name type="scientific">Porphyromonas endodontalis (strain ATCC 35406 / DSM 24491 / JCM 8526 / CCUG 16442 / BCRC 14492 / NCTC 13058 / HG 370)</name>
    <name type="common">Bacteroides endodontalis</name>
    <dbReference type="NCBI Taxonomy" id="553175"/>
    <lineage>
        <taxon>Bacteria</taxon>
        <taxon>Pseudomonadati</taxon>
        <taxon>Bacteroidota</taxon>
        <taxon>Bacteroidia</taxon>
        <taxon>Bacteroidales</taxon>
        <taxon>Porphyromonadaceae</taxon>
        <taxon>Porphyromonas</taxon>
    </lineage>
</organism>
<dbReference type="AlphaFoldDB" id="C3J9G8"/>
<gene>
    <name evidence="1" type="ORF">POREN0001_1112</name>
</gene>
<keyword evidence="2" id="KW-1185">Reference proteome</keyword>
<dbReference type="EMBL" id="ACNN01000012">
    <property type="protein sequence ID" value="EEN83187.1"/>
    <property type="molecule type" value="Genomic_DNA"/>
</dbReference>